<keyword evidence="3" id="KW-1185">Reference proteome</keyword>
<evidence type="ECO:0000256" key="1">
    <source>
        <dbReference type="SAM" id="MobiDB-lite"/>
    </source>
</evidence>
<protein>
    <submittedName>
        <fullName evidence="2">Uncharacterized protein</fullName>
    </submittedName>
</protein>
<dbReference type="Proteomes" id="UP000053477">
    <property type="component" value="Unassembled WGS sequence"/>
</dbReference>
<name>A0A0H2SBQ1_9AGAM</name>
<dbReference type="AlphaFoldDB" id="A0A0H2SBQ1"/>
<gene>
    <name evidence="2" type="ORF">SCHPADRAFT_318909</name>
</gene>
<evidence type="ECO:0000313" key="3">
    <source>
        <dbReference type="Proteomes" id="UP000053477"/>
    </source>
</evidence>
<accession>A0A0H2SBQ1</accession>
<organism evidence="2 3">
    <name type="scientific">Schizopora paradoxa</name>
    <dbReference type="NCBI Taxonomy" id="27342"/>
    <lineage>
        <taxon>Eukaryota</taxon>
        <taxon>Fungi</taxon>
        <taxon>Dikarya</taxon>
        <taxon>Basidiomycota</taxon>
        <taxon>Agaricomycotina</taxon>
        <taxon>Agaricomycetes</taxon>
        <taxon>Hymenochaetales</taxon>
        <taxon>Schizoporaceae</taxon>
        <taxon>Schizopora</taxon>
    </lineage>
</organism>
<proteinExistence type="predicted"/>
<sequence>MSGEASGLTTSGSSSKADDDVHDVHDLLTATGATSGSSNSSWLDELQLEGDHDASTVYTYTSSWSTNYTMSNLVGPGRLLGKLYSRAGSSLERGIGKLAYRAGLGSQAKAESLLQGTSKITSLMMSDDADEHERACELLLPYASDAGVQKMVFEEIVYQFCAYPIRLRDAFEKVFLKRKQRADIVVFSWKRSGAEYTPVWIHHYKLVSRCLSTTRSPFMIAATRFGHDEHNTMSFSKFEEMLSACSGINHA</sequence>
<feature type="region of interest" description="Disordered" evidence="1">
    <location>
        <begin position="1"/>
        <end position="20"/>
    </location>
</feature>
<reference evidence="2 3" key="1">
    <citation type="submission" date="2015-04" db="EMBL/GenBank/DDBJ databases">
        <title>Complete genome sequence of Schizopora paradoxa KUC8140, a cosmopolitan wood degrader in East Asia.</title>
        <authorList>
            <consortium name="DOE Joint Genome Institute"/>
            <person name="Min B."/>
            <person name="Park H."/>
            <person name="Jang Y."/>
            <person name="Kim J.-J."/>
            <person name="Kim K.H."/>
            <person name="Pangilinan J."/>
            <person name="Lipzen A."/>
            <person name="Riley R."/>
            <person name="Grigoriev I.V."/>
            <person name="Spatafora J.W."/>
            <person name="Choi I.-G."/>
        </authorList>
    </citation>
    <scope>NUCLEOTIDE SEQUENCE [LARGE SCALE GENOMIC DNA]</scope>
    <source>
        <strain evidence="2 3">KUC8140</strain>
    </source>
</reference>
<evidence type="ECO:0000313" key="2">
    <source>
        <dbReference type="EMBL" id="KLO14326.1"/>
    </source>
</evidence>
<dbReference type="InParanoid" id="A0A0H2SBQ1"/>
<dbReference type="EMBL" id="KQ085945">
    <property type="protein sequence ID" value="KLO14326.1"/>
    <property type="molecule type" value="Genomic_DNA"/>
</dbReference>